<dbReference type="Proteomes" id="UP001516400">
    <property type="component" value="Unassembled WGS sequence"/>
</dbReference>
<evidence type="ECO:0000313" key="2">
    <source>
        <dbReference type="Proteomes" id="UP001516400"/>
    </source>
</evidence>
<dbReference type="EMBL" id="JABFTP020000083">
    <property type="protein sequence ID" value="KAL3275017.1"/>
    <property type="molecule type" value="Genomic_DNA"/>
</dbReference>
<protein>
    <submittedName>
        <fullName evidence="1">Uncharacterized protein</fullName>
    </submittedName>
</protein>
<keyword evidence="2" id="KW-1185">Reference proteome</keyword>
<sequence>MPDEPPVPDHGLGYEIFYGMKQYPENIAQVLQTIRLDIYGVKTEGYLKYLQGCP</sequence>
<gene>
    <name evidence="1" type="ORF">HHI36_019789</name>
</gene>
<name>A0ABD2N8U2_9CUCU</name>
<organism evidence="1 2">
    <name type="scientific">Cryptolaemus montrouzieri</name>
    <dbReference type="NCBI Taxonomy" id="559131"/>
    <lineage>
        <taxon>Eukaryota</taxon>
        <taxon>Metazoa</taxon>
        <taxon>Ecdysozoa</taxon>
        <taxon>Arthropoda</taxon>
        <taxon>Hexapoda</taxon>
        <taxon>Insecta</taxon>
        <taxon>Pterygota</taxon>
        <taxon>Neoptera</taxon>
        <taxon>Endopterygota</taxon>
        <taxon>Coleoptera</taxon>
        <taxon>Polyphaga</taxon>
        <taxon>Cucujiformia</taxon>
        <taxon>Coccinelloidea</taxon>
        <taxon>Coccinellidae</taxon>
        <taxon>Scymninae</taxon>
        <taxon>Scymnini</taxon>
        <taxon>Cryptolaemus</taxon>
    </lineage>
</organism>
<dbReference type="AlphaFoldDB" id="A0ABD2N8U2"/>
<reference evidence="1 2" key="1">
    <citation type="journal article" date="2021" name="BMC Biol.">
        <title>Horizontally acquired antibacterial genes associated with adaptive radiation of ladybird beetles.</title>
        <authorList>
            <person name="Li H.S."/>
            <person name="Tang X.F."/>
            <person name="Huang Y.H."/>
            <person name="Xu Z.Y."/>
            <person name="Chen M.L."/>
            <person name="Du X.Y."/>
            <person name="Qiu B.Y."/>
            <person name="Chen P.T."/>
            <person name="Zhang W."/>
            <person name="Slipinski A."/>
            <person name="Escalona H.E."/>
            <person name="Waterhouse R.M."/>
            <person name="Zwick A."/>
            <person name="Pang H."/>
        </authorList>
    </citation>
    <scope>NUCLEOTIDE SEQUENCE [LARGE SCALE GENOMIC DNA]</scope>
    <source>
        <strain evidence="1">SYSU2018</strain>
    </source>
</reference>
<comment type="caution">
    <text evidence="1">The sequence shown here is derived from an EMBL/GenBank/DDBJ whole genome shotgun (WGS) entry which is preliminary data.</text>
</comment>
<proteinExistence type="predicted"/>
<accession>A0ABD2N8U2</accession>
<evidence type="ECO:0000313" key="1">
    <source>
        <dbReference type="EMBL" id="KAL3275017.1"/>
    </source>
</evidence>